<dbReference type="RefSeq" id="WP_204007944.1">
    <property type="nucleotide sequence ID" value="NZ_BOPG01000077.1"/>
</dbReference>
<feature type="region of interest" description="Disordered" evidence="1">
    <location>
        <begin position="30"/>
        <end position="52"/>
    </location>
</feature>
<dbReference type="EMBL" id="BOPG01000077">
    <property type="protein sequence ID" value="GIJ62350.1"/>
    <property type="molecule type" value="Genomic_DNA"/>
</dbReference>
<name>A0A8J4E4V3_9ACTN</name>
<dbReference type="AlphaFoldDB" id="A0A8J4E4V3"/>
<protein>
    <submittedName>
        <fullName evidence="2">Uncharacterized protein</fullName>
    </submittedName>
</protein>
<reference evidence="2" key="1">
    <citation type="submission" date="2021-01" db="EMBL/GenBank/DDBJ databases">
        <title>Whole genome shotgun sequence of Virgisporangium aurantiacum NBRC 16421.</title>
        <authorList>
            <person name="Komaki H."/>
            <person name="Tamura T."/>
        </authorList>
    </citation>
    <scope>NUCLEOTIDE SEQUENCE</scope>
    <source>
        <strain evidence="2">NBRC 16421</strain>
    </source>
</reference>
<evidence type="ECO:0000256" key="1">
    <source>
        <dbReference type="SAM" id="MobiDB-lite"/>
    </source>
</evidence>
<sequence length="52" mass="5296">MPTHKTGTAFTKPVDPVLGQAVDAWQAIRPAQPPFTDRESAGSAVSTAGGSS</sequence>
<gene>
    <name evidence="2" type="ORF">Vau01_098660</name>
</gene>
<evidence type="ECO:0000313" key="2">
    <source>
        <dbReference type="EMBL" id="GIJ62350.1"/>
    </source>
</evidence>
<dbReference type="Proteomes" id="UP000612585">
    <property type="component" value="Unassembled WGS sequence"/>
</dbReference>
<keyword evidence="3" id="KW-1185">Reference proteome</keyword>
<evidence type="ECO:0000313" key="3">
    <source>
        <dbReference type="Proteomes" id="UP000612585"/>
    </source>
</evidence>
<proteinExistence type="predicted"/>
<accession>A0A8J4E4V3</accession>
<comment type="caution">
    <text evidence="2">The sequence shown here is derived from an EMBL/GenBank/DDBJ whole genome shotgun (WGS) entry which is preliminary data.</text>
</comment>
<organism evidence="2 3">
    <name type="scientific">Virgisporangium aurantiacum</name>
    <dbReference type="NCBI Taxonomy" id="175570"/>
    <lineage>
        <taxon>Bacteria</taxon>
        <taxon>Bacillati</taxon>
        <taxon>Actinomycetota</taxon>
        <taxon>Actinomycetes</taxon>
        <taxon>Micromonosporales</taxon>
        <taxon>Micromonosporaceae</taxon>
        <taxon>Virgisporangium</taxon>
    </lineage>
</organism>
<feature type="compositionally biased region" description="Low complexity" evidence="1">
    <location>
        <begin position="41"/>
        <end position="52"/>
    </location>
</feature>